<feature type="domain" description="Ribosomal RNA methyltransferase FtsJ" evidence="1">
    <location>
        <begin position="48"/>
        <end position="235"/>
    </location>
</feature>
<proteinExistence type="predicted"/>
<keyword evidence="3" id="KW-1185">Reference proteome</keyword>
<reference evidence="2" key="1">
    <citation type="submission" date="2023-03" db="EMBL/GenBank/DDBJ databases">
        <title>Complete genome of Cladonia borealis.</title>
        <authorList>
            <person name="Park H."/>
        </authorList>
    </citation>
    <scope>NUCLEOTIDE SEQUENCE</scope>
    <source>
        <strain evidence="2">ANT050790</strain>
    </source>
</reference>
<sequence length="349" mass="38941">MTSGDKYFQKQRKIADGADMRTSRGFFSLMERIGTEMQDTTGVMSIANPGQILDLCMAPGGYSASALKFNPRASVSGATLPEKLGGHKLFVRDGFRGASVRVWQGDLTSLVGDMGIDDGGIPEEHPDFGKFQKDEVWAGEQFDLVFCDGQVLRNHSQDMAEHRQRCEARRLTCSQLLIALRHVRVGGSIVVLLHKIDSWDTVLTLRAFDRFASIALFKPLAAHKARGSFYLIAKNVQPHHKDALVGIQDWTKAWKDATFHALTGEGREDIFPGNGNESTALGRHVTKVMDEFGERLVTLGENTWKIQEEAIRKSHWFKEMKTEESSKAFTANDLPDFVKQVQEKLVVDG</sequence>
<evidence type="ECO:0000259" key="1">
    <source>
        <dbReference type="Pfam" id="PF01728"/>
    </source>
</evidence>
<evidence type="ECO:0000313" key="2">
    <source>
        <dbReference type="EMBL" id="KAK0508430.1"/>
    </source>
</evidence>
<protein>
    <recommendedName>
        <fullName evidence="1">Ribosomal RNA methyltransferase FtsJ domain-containing protein</fullName>
    </recommendedName>
</protein>
<dbReference type="InterPro" id="IPR002877">
    <property type="entry name" value="RNA_MeTrfase_FtsJ_dom"/>
</dbReference>
<dbReference type="SUPFAM" id="SSF53335">
    <property type="entry name" value="S-adenosyl-L-methionine-dependent methyltransferases"/>
    <property type="match status" value="1"/>
</dbReference>
<organism evidence="2 3">
    <name type="scientific">Cladonia borealis</name>
    <dbReference type="NCBI Taxonomy" id="184061"/>
    <lineage>
        <taxon>Eukaryota</taxon>
        <taxon>Fungi</taxon>
        <taxon>Dikarya</taxon>
        <taxon>Ascomycota</taxon>
        <taxon>Pezizomycotina</taxon>
        <taxon>Lecanoromycetes</taxon>
        <taxon>OSLEUM clade</taxon>
        <taxon>Lecanoromycetidae</taxon>
        <taxon>Lecanorales</taxon>
        <taxon>Lecanorineae</taxon>
        <taxon>Cladoniaceae</taxon>
        <taxon>Cladonia</taxon>
    </lineage>
</organism>
<dbReference type="GO" id="GO:0008168">
    <property type="term" value="F:methyltransferase activity"/>
    <property type="evidence" value="ECO:0007669"/>
    <property type="project" value="InterPro"/>
</dbReference>
<dbReference type="EMBL" id="JAFEKC020000021">
    <property type="protein sequence ID" value="KAK0508430.1"/>
    <property type="molecule type" value="Genomic_DNA"/>
</dbReference>
<dbReference type="InterPro" id="IPR029063">
    <property type="entry name" value="SAM-dependent_MTases_sf"/>
</dbReference>
<evidence type="ECO:0000313" key="3">
    <source>
        <dbReference type="Proteomes" id="UP001166286"/>
    </source>
</evidence>
<accession>A0AA39QUT3</accession>
<comment type="caution">
    <text evidence="2">The sequence shown here is derived from an EMBL/GenBank/DDBJ whole genome shotgun (WGS) entry which is preliminary data.</text>
</comment>
<gene>
    <name evidence="2" type="ORF">JMJ35_009514</name>
</gene>
<dbReference type="Proteomes" id="UP001166286">
    <property type="component" value="Unassembled WGS sequence"/>
</dbReference>
<dbReference type="Gene3D" id="3.40.50.150">
    <property type="entry name" value="Vaccinia Virus protein VP39"/>
    <property type="match status" value="1"/>
</dbReference>
<dbReference type="AlphaFoldDB" id="A0AA39QUT3"/>
<dbReference type="GO" id="GO:0032259">
    <property type="term" value="P:methylation"/>
    <property type="evidence" value="ECO:0007669"/>
    <property type="project" value="InterPro"/>
</dbReference>
<dbReference type="Pfam" id="PF01728">
    <property type="entry name" value="FtsJ"/>
    <property type="match status" value="1"/>
</dbReference>
<name>A0AA39QUT3_9LECA</name>